<dbReference type="AlphaFoldDB" id="D5C175"/>
<dbReference type="InterPro" id="IPR036165">
    <property type="entry name" value="YefM-like_sf"/>
</dbReference>
<gene>
    <name evidence="3" type="ordered locus">Nhal_1487</name>
</gene>
<comment type="similarity">
    <text evidence="1">Belongs to the phD/YefM antitoxin family.</text>
</comment>
<dbReference type="Proteomes" id="UP000001844">
    <property type="component" value="Chromosome"/>
</dbReference>
<dbReference type="EMBL" id="CP001798">
    <property type="protein sequence ID" value="ADE14632.1"/>
    <property type="molecule type" value="Genomic_DNA"/>
</dbReference>
<organism evidence="3 4">
    <name type="scientific">Nitrosococcus halophilus (strain Nc4)</name>
    <dbReference type="NCBI Taxonomy" id="472759"/>
    <lineage>
        <taxon>Bacteria</taxon>
        <taxon>Pseudomonadati</taxon>
        <taxon>Pseudomonadota</taxon>
        <taxon>Gammaproteobacteria</taxon>
        <taxon>Chromatiales</taxon>
        <taxon>Chromatiaceae</taxon>
        <taxon>Nitrosococcus</taxon>
    </lineage>
</organism>
<dbReference type="HOGENOM" id="CLU_187646_0_0_6"/>
<proteinExistence type="inferred from homology"/>
<evidence type="ECO:0000313" key="4">
    <source>
        <dbReference type="Proteomes" id="UP000001844"/>
    </source>
</evidence>
<evidence type="ECO:0000313" key="3">
    <source>
        <dbReference type="EMBL" id="ADE14632.1"/>
    </source>
</evidence>
<protein>
    <submittedName>
        <fullName evidence="3">Prevent-host-death family protein</fullName>
    </submittedName>
</protein>
<accession>D5C175</accession>
<dbReference type="SUPFAM" id="SSF143120">
    <property type="entry name" value="YefM-like"/>
    <property type="match status" value="1"/>
</dbReference>
<evidence type="ECO:0000256" key="1">
    <source>
        <dbReference type="ARBA" id="ARBA00009981"/>
    </source>
</evidence>
<keyword evidence="4" id="KW-1185">Reference proteome</keyword>
<sequence length="91" mass="10170">MGGISVNATEFVRNFRKFLDSLELTGEEIVIVRNHQEVARLIPGPAHQTALEAMADLYRTLSKEAAADWITDSRRSGEATLDEEIQNPWAT</sequence>
<evidence type="ECO:0000256" key="2">
    <source>
        <dbReference type="SAM" id="MobiDB-lite"/>
    </source>
</evidence>
<feature type="region of interest" description="Disordered" evidence="2">
    <location>
        <begin position="72"/>
        <end position="91"/>
    </location>
</feature>
<dbReference type="RefSeq" id="WP_013032523.1">
    <property type="nucleotide sequence ID" value="NC_013960.1"/>
</dbReference>
<dbReference type="KEGG" id="nhl:Nhal_1487"/>
<dbReference type="eggNOG" id="COG4118">
    <property type="taxonomic scope" value="Bacteria"/>
</dbReference>
<name>D5C175_NITHN</name>
<reference evidence="4" key="1">
    <citation type="submission" date="2010-04" db="EMBL/GenBank/DDBJ databases">
        <title>Complete genome sequence of Nitrosococcus halophilus Nc4, a salt-adapted, aerobic obligate ammonia-oxidizing sulfur purple bacterium.</title>
        <authorList>
            <consortium name="US DOE Joint Genome Institute"/>
            <person name="Campbell M.A."/>
            <person name="Malfatti S.A."/>
            <person name="Chain P.S.G."/>
            <person name="Heidelberg J.F."/>
            <person name="Ward B.B."/>
            <person name="Klotz M.G."/>
        </authorList>
    </citation>
    <scope>NUCLEOTIDE SEQUENCE [LARGE SCALE GENOMIC DNA]</scope>
    <source>
        <strain evidence="4">Nc4</strain>
    </source>
</reference>